<comment type="caution">
    <text evidence="5">Lacks conserved residue(s) required for the propagation of feature annotation.</text>
</comment>
<keyword evidence="3 5" id="KW-0949">S-adenosyl-L-methionine</keyword>
<evidence type="ECO:0000259" key="8">
    <source>
        <dbReference type="Pfam" id="PF17827"/>
    </source>
</evidence>
<dbReference type="GO" id="GO:0102559">
    <property type="term" value="F:peptide chain release factor N(5)-glutamine methyltransferase activity"/>
    <property type="evidence" value="ECO:0007669"/>
    <property type="project" value="UniProtKB-EC"/>
</dbReference>
<dbReference type="NCBIfam" id="TIGR00536">
    <property type="entry name" value="hemK_fam"/>
    <property type="match status" value="1"/>
</dbReference>
<name>W2CXS6_9BACT</name>
<dbReference type="GO" id="GO:0032259">
    <property type="term" value="P:methylation"/>
    <property type="evidence" value="ECO:0007669"/>
    <property type="project" value="UniProtKB-KW"/>
</dbReference>
<dbReference type="InterPro" id="IPR029063">
    <property type="entry name" value="SAM-dependent_MTases_sf"/>
</dbReference>
<keyword evidence="1 5" id="KW-0489">Methyltransferase</keyword>
<dbReference type="PATRIC" id="fig|1411915.3.peg.1306"/>
<dbReference type="AlphaFoldDB" id="W2CXS6"/>
<feature type="domain" description="Release factor glutamine methyltransferase N-terminal" evidence="8">
    <location>
        <begin position="4"/>
        <end position="74"/>
    </location>
</feature>
<feature type="binding site" evidence="5">
    <location>
        <position position="142"/>
    </location>
    <ligand>
        <name>S-adenosyl-L-methionine</name>
        <dbReference type="ChEBI" id="CHEBI:59789"/>
    </ligand>
</feature>
<keyword evidence="2 5" id="KW-0808">Transferase</keyword>
<comment type="catalytic activity">
    <reaction evidence="4 5">
        <text>L-glutaminyl-[peptide chain release factor] + S-adenosyl-L-methionine = N(5)-methyl-L-glutaminyl-[peptide chain release factor] + S-adenosyl-L-homocysteine + H(+)</text>
        <dbReference type="Rhea" id="RHEA:42896"/>
        <dbReference type="Rhea" id="RHEA-COMP:10271"/>
        <dbReference type="Rhea" id="RHEA-COMP:10272"/>
        <dbReference type="ChEBI" id="CHEBI:15378"/>
        <dbReference type="ChEBI" id="CHEBI:30011"/>
        <dbReference type="ChEBI" id="CHEBI:57856"/>
        <dbReference type="ChEBI" id="CHEBI:59789"/>
        <dbReference type="ChEBI" id="CHEBI:61891"/>
        <dbReference type="EC" id="2.1.1.297"/>
    </reaction>
</comment>
<evidence type="ECO:0000259" key="7">
    <source>
        <dbReference type="Pfam" id="PF05175"/>
    </source>
</evidence>
<dbReference type="GO" id="GO:0003676">
    <property type="term" value="F:nucleic acid binding"/>
    <property type="evidence" value="ECO:0007669"/>
    <property type="project" value="InterPro"/>
</dbReference>
<comment type="function">
    <text evidence="5">Methylates the class 1 translation termination release factors RF1/PrfA and RF2/PrfB on the glutamine residue of the universally conserved GGQ motif.</text>
</comment>
<comment type="caution">
    <text evidence="9">The sequence shown here is derived from an EMBL/GenBank/DDBJ whole genome shotgun (WGS) entry which is preliminary data.</text>
</comment>
<dbReference type="NCBIfam" id="TIGR03534">
    <property type="entry name" value="RF_mod_PrmC"/>
    <property type="match status" value="1"/>
</dbReference>
<accession>W2CXS6</accession>
<comment type="similarity">
    <text evidence="5">Belongs to the protein N5-glutamine methyltransferase family. PrmC subfamily.</text>
</comment>
<gene>
    <name evidence="5" type="primary">prmC</name>
    <name evidence="9" type="ORF">T235_12255</name>
</gene>
<evidence type="ECO:0000256" key="3">
    <source>
        <dbReference type="ARBA" id="ARBA00022691"/>
    </source>
</evidence>
<dbReference type="Pfam" id="PF05175">
    <property type="entry name" value="MTS"/>
    <property type="match status" value="1"/>
</dbReference>
<dbReference type="InterPro" id="IPR004556">
    <property type="entry name" value="HemK-like"/>
</dbReference>
<dbReference type="SUPFAM" id="SSF53335">
    <property type="entry name" value="S-adenosyl-L-methionine-dependent methyltransferases"/>
    <property type="match status" value="1"/>
</dbReference>
<evidence type="ECO:0000256" key="4">
    <source>
        <dbReference type="ARBA" id="ARBA00048391"/>
    </source>
</evidence>
<feature type="domain" description="Methyltransferase small" evidence="7">
    <location>
        <begin position="111"/>
        <end position="201"/>
    </location>
</feature>
<feature type="region of interest" description="Disordered" evidence="6">
    <location>
        <begin position="276"/>
        <end position="306"/>
    </location>
</feature>
<dbReference type="InterPro" id="IPR040758">
    <property type="entry name" value="PrmC_N"/>
</dbReference>
<evidence type="ECO:0000256" key="2">
    <source>
        <dbReference type="ARBA" id="ARBA00022679"/>
    </source>
</evidence>
<dbReference type="InterPro" id="IPR002052">
    <property type="entry name" value="DNA_methylase_N6_adenine_CS"/>
</dbReference>
<dbReference type="CDD" id="cd02440">
    <property type="entry name" value="AdoMet_MTases"/>
    <property type="match status" value="1"/>
</dbReference>
<feature type="compositionally biased region" description="Polar residues" evidence="6">
    <location>
        <begin position="296"/>
        <end position="306"/>
    </location>
</feature>
<feature type="binding site" evidence="5">
    <location>
        <begin position="186"/>
        <end position="189"/>
    </location>
    <ligand>
        <name>substrate</name>
    </ligand>
</feature>
<evidence type="ECO:0000313" key="10">
    <source>
        <dbReference type="Proteomes" id="UP000034980"/>
    </source>
</evidence>
<organism evidence="9 10">
    <name type="scientific">Tannerella sp. oral taxon BU063 isolate Cell 8/11</name>
    <dbReference type="NCBI Taxonomy" id="1411915"/>
    <lineage>
        <taxon>Bacteria</taxon>
        <taxon>Pseudomonadati</taxon>
        <taxon>Bacteroidota</taxon>
        <taxon>Bacteroidia</taxon>
        <taxon>Bacteroidales</taxon>
        <taxon>Tannerellaceae</taxon>
        <taxon>Tannerella</taxon>
    </lineage>
</organism>
<feature type="compositionally biased region" description="Basic and acidic residues" evidence="6">
    <location>
        <begin position="276"/>
        <end position="293"/>
    </location>
</feature>
<dbReference type="InterPro" id="IPR007848">
    <property type="entry name" value="Small_mtfrase_dom"/>
</dbReference>
<dbReference type="Gene3D" id="3.40.50.150">
    <property type="entry name" value="Vaccinia Virus protein VP39"/>
    <property type="match status" value="1"/>
</dbReference>
<evidence type="ECO:0000313" key="9">
    <source>
        <dbReference type="EMBL" id="ETK12014.1"/>
    </source>
</evidence>
<evidence type="ECO:0000256" key="5">
    <source>
        <dbReference type="HAMAP-Rule" id="MF_02126"/>
    </source>
</evidence>
<dbReference type="Pfam" id="PF17827">
    <property type="entry name" value="PrmC_N"/>
    <property type="match status" value="1"/>
</dbReference>
<reference evidence="9 10" key="1">
    <citation type="submission" date="2013-11" db="EMBL/GenBank/DDBJ databases">
        <title>Single cell genomics of uncultured Tannerella BU063 (oral taxon 286).</title>
        <authorList>
            <person name="Beall C.J."/>
            <person name="Campbell A.G."/>
            <person name="Griffen A.L."/>
            <person name="Podar M."/>
            <person name="Leys E.J."/>
        </authorList>
    </citation>
    <scope>NUCLEOTIDE SEQUENCE [LARGE SCALE GENOMIC DNA]</scope>
    <source>
        <strain evidence="9">Cell 8/11</strain>
    </source>
</reference>
<dbReference type="PANTHER" id="PTHR18895">
    <property type="entry name" value="HEMK METHYLTRANSFERASE"/>
    <property type="match status" value="1"/>
</dbReference>
<proteinExistence type="inferred from homology"/>
<dbReference type="PANTHER" id="PTHR18895:SF74">
    <property type="entry name" value="MTRF1L RELEASE FACTOR GLUTAMINE METHYLTRANSFERASE"/>
    <property type="match status" value="1"/>
</dbReference>
<evidence type="ECO:0000256" key="6">
    <source>
        <dbReference type="SAM" id="MobiDB-lite"/>
    </source>
</evidence>
<dbReference type="InterPro" id="IPR019874">
    <property type="entry name" value="RF_methyltr_PrmC"/>
</dbReference>
<dbReference type="PROSITE" id="PS00092">
    <property type="entry name" value="N6_MTASE"/>
    <property type="match status" value="1"/>
</dbReference>
<dbReference type="HAMAP" id="MF_02126">
    <property type="entry name" value="RF_methyltr_PrmC"/>
    <property type="match status" value="1"/>
</dbReference>
<dbReference type="EC" id="2.1.1.297" evidence="5"/>
<dbReference type="Gene3D" id="1.10.8.10">
    <property type="entry name" value="DNA helicase RuvA subunit, C-terminal domain"/>
    <property type="match status" value="1"/>
</dbReference>
<dbReference type="InterPro" id="IPR050320">
    <property type="entry name" value="N5-glutamine_MTase"/>
</dbReference>
<evidence type="ECO:0000256" key="1">
    <source>
        <dbReference type="ARBA" id="ARBA00022603"/>
    </source>
</evidence>
<dbReference type="Proteomes" id="UP000034980">
    <property type="component" value="Unassembled WGS sequence"/>
</dbReference>
<sequence length="306" mass="34061">MIETIAYLREQLAAIYDPEETRAISRWVIEHVTGYTPAQQILAKDTPIDPQQREVVRMIVRRLKLHEPIQYIVGECTFHGLTFSVNPSVLIPRPETGELVERIVQRHGAAPSLRVLDIGTGSGCIAITLSRRLLHPQVMALDISAEAIRTAQGNAERNGAQVRFVCADLFDPHLTLPGPFDLIVSNPPYVCDSEKCDMAAHVLDYEPHAALFVPDDDPLLFYRAIARRAHEWLTPGGWLYFEINAALSAETATLLVAEGYSDVRISRDMEGKNRFAEGRVDAGAGDTHDRNENESESILRNSPSGR</sequence>
<feature type="binding site" evidence="5">
    <location>
        <begin position="119"/>
        <end position="123"/>
    </location>
    <ligand>
        <name>S-adenosyl-L-methionine</name>
        <dbReference type="ChEBI" id="CHEBI:59789"/>
    </ligand>
</feature>
<protein>
    <recommendedName>
        <fullName evidence="5">Release factor glutamine methyltransferase</fullName>
        <shortName evidence="5">RF MTase</shortName>
        <ecNumber evidence="5">2.1.1.297</ecNumber>
    </recommendedName>
    <alternativeName>
        <fullName evidence="5">N5-glutamine methyltransferase PrmC</fullName>
    </alternativeName>
    <alternativeName>
        <fullName evidence="5">Protein-(glutamine-N5) MTase PrmC</fullName>
    </alternativeName>
    <alternativeName>
        <fullName evidence="5">Protein-glutamine N-methyltransferase PrmC</fullName>
    </alternativeName>
</protein>
<feature type="binding site" evidence="5">
    <location>
        <position position="186"/>
    </location>
    <ligand>
        <name>S-adenosyl-L-methionine</name>
        <dbReference type="ChEBI" id="CHEBI:59789"/>
    </ligand>
</feature>
<dbReference type="EMBL" id="AYYF01001426">
    <property type="protein sequence ID" value="ETK12014.1"/>
    <property type="molecule type" value="Genomic_DNA"/>
</dbReference>